<evidence type="ECO:0000313" key="2">
    <source>
        <dbReference type="EMBL" id="TDX32520.1"/>
    </source>
</evidence>
<feature type="compositionally biased region" description="Low complexity" evidence="1">
    <location>
        <begin position="65"/>
        <end position="105"/>
    </location>
</feature>
<dbReference type="RefSeq" id="WP_134077180.1">
    <property type="nucleotide sequence ID" value="NZ_SOEB01000003.1"/>
</dbReference>
<evidence type="ECO:0000313" key="3">
    <source>
        <dbReference type="Proteomes" id="UP000295484"/>
    </source>
</evidence>
<protein>
    <submittedName>
        <fullName evidence="2">Uncharacterized protein</fullName>
    </submittedName>
</protein>
<gene>
    <name evidence="2" type="ORF">EV657_10391</name>
</gene>
<reference evidence="2 3" key="1">
    <citation type="submission" date="2019-03" db="EMBL/GenBank/DDBJ databases">
        <title>Genomic Encyclopedia of Type Strains, Phase IV (KMG-IV): sequencing the most valuable type-strain genomes for metagenomic binning, comparative biology and taxonomic classification.</title>
        <authorList>
            <person name="Goeker M."/>
        </authorList>
    </citation>
    <scope>NUCLEOTIDE SEQUENCE [LARGE SCALE GENOMIC DNA]</scope>
    <source>
        <strain evidence="2 3">JA181</strain>
    </source>
</reference>
<dbReference type="AlphaFoldDB" id="A0A4V6QAW2"/>
<comment type="caution">
    <text evidence="2">The sequence shown here is derived from an EMBL/GenBank/DDBJ whole genome shotgun (WGS) entry which is preliminary data.</text>
</comment>
<dbReference type="Proteomes" id="UP000295484">
    <property type="component" value="Unassembled WGS sequence"/>
</dbReference>
<sequence length="311" mass="30701">MRIDGAKTAGLAAATSPKPSTGAATAQAQAGSGGQSAASPAAQEAFRSPVAPRAPTTDAARDMWAAAPGPAPDGADGIGTAPATEATTGTGQQTEIPAPVGRAAPAAPPREAPPNEAPPNEAQSREAPREGGPIPHARHRQDREADAEDASERPSQPAFAEAASDAPAAPDKTAPAASATPRTAARQSAARRLVPALVGTRIGGSDSARVTPETLDRIAAQLTSVPPPEISAALASGGGAARAAAQGLRQAALDHPGGTAQILAGLAPEDIARLIAALLPEGAQALSDAVAALERTARDPVSARRAVARPP</sequence>
<feature type="compositionally biased region" description="Low complexity" evidence="1">
    <location>
        <begin position="157"/>
        <end position="192"/>
    </location>
</feature>
<accession>A0A4V6QAW2</accession>
<dbReference type="EMBL" id="SOEB01000003">
    <property type="protein sequence ID" value="TDX32520.1"/>
    <property type="molecule type" value="Genomic_DNA"/>
</dbReference>
<organism evidence="2 3">
    <name type="scientific">Rhodovulum visakhapatnamense</name>
    <dbReference type="NCBI Taxonomy" id="364297"/>
    <lineage>
        <taxon>Bacteria</taxon>
        <taxon>Pseudomonadati</taxon>
        <taxon>Pseudomonadota</taxon>
        <taxon>Alphaproteobacteria</taxon>
        <taxon>Rhodobacterales</taxon>
        <taxon>Paracoccaceae</taxon>
        <taxon>Rhodovulum</taxon>
    </lineage>
</organism>
<proteinExistence type="predicted"/>
<evidence type="ECO:0000256" key="1">
    <source>
        <dbReference type="SAM" id="MobiDB-lite"/>
    </source>
</evidence>
<feature type="region of interest" description="Disordered" evidence="1">
    <location>
        <begin position="1"/>
        <end position="210"/>
    </location>
</feature>
<name>A0A4V6QAW2_9RHOB</name>
<feature type="compositionally biased region" description="Low complexity" evidence="1">
    <location>
        <begin position="19"/>
        <end position="43"/>
    </location>
</feature>
<feature type="compositionally biased region" description="Pro residues" evidence="1">
    <location>
        <begin position="106"/>
        <end position="117"/>
    </location>
</feature>